<sequence length="140" mass="16601">MMVATSCYGDVFLQHGQGSWSELMRRSMSLNRMKRKPVTGYQRLETRERFTFQQDNYFSTATEWFRSKQVQVLEWPSQSPNLNLIAEYKRILHFFRFVFVKQLENPVSFLPHRSYALMSVGLLYKITIKCAEVCEKVQGK</sequence>
<evidence type="ECO:0008006" key="3">
    <source>
        <dbReference type="Google" id="ProtNLM"/>
    </source>
</evidence>
<accession>A0ABV0XU44</accession>
<proteinExistence type="predicted"/>
<evidence type="ECO:0000313" key="2">
    <source>
        <dbReference type="Proteomes" id="UP001469553"/>
    </source>
</evidence>
<dbReference type="Gene3D" id="3.30.420.10">
    <property type="entry name" value="Ribonuclease H-like superfamily/Ribonuclease H"/>
    <property type="match status" value="1"/>
</dbReference>
<name>A0ABV0XU44_9TELE</name>
<dbReference type="Proteomes" id="UP001469553">
    <property type="component" value="Unassembled WGS sequence"/>
</dbReference>
<dbReference type="EMBL" id="JAHRIP010012360">
    <property type="protein sequence ID" value="MEQ2285028.1"/>
    <property type="molecule type" value="Genomic_DNA"/>
</dbReference>
<keyword evidence="2" id="KW-1185">Reference proteome</keyword>
<organism evidence="1 2">
    <name type="scientific">Ameca splendens</name>
    <dbReference type="NCBI Taxonomy" id="208324"/>
    <lineage>
        <taxon>Eukaryota</taxon>
        <taxon>Metazoa</taxon>
        <taxon>Chordata</taxon>
        <taxon>Craniata</taxon>
        <taxon>Vertebrata</taxon>
        <taxon>Euteleostomi</taxon>
        <taxon>Actinopterygii</taxon>
        <taxon>Neopterygii</taxon>
        <taxon>Teleostei</taxon>
        <taxon>Neoteleostei</taxon>
        <taxon>Acanthomorphata</taxon>
        <taxon>Ovalentaria</taxon>
        <taxon>Atherinomorphae</taxon>
        <taxon>Cyprinodontiformes</taxon>
        <taxon>Goodeidae</taxon>
        <taxon>Ameca</taxon>
    </lineage>
</organism>
<evidence type="ECO:0000313" key="1">
    <source>
        <dbReference type="EMBL" id="MEQ2285028.1"/>
    </source>
</evidence>
<reference evidence="1 2" key="1">
    <citation type="submission" date="2021-06" db="EMBL/GenBank/DDBJ databases">
        <authorList>
            <person name="Palmer J.M."/>
        </authorList>
    </citation>
    <scope>NUCLEOTIDE SEQUENCE [LARGE SCALE GENOMIC DNA]</scope>
    <source>
        <strain evidence="1 2">AS_MEX2019</strain>
        <tissue evidence="1">Muscle</tissue>
    </source>
</reference>
<gene>
    <name evidence="1" type="ORF">AMECASPLE_027684</name>
</gene>
<protein>
    <recommendedName>
        <fullName evidence="3">Tc1-like transposase DDE domain-containing protein</fullName>
    </recommendedName>
</protein>
<dbReference type="InterPro" id="IPR036397">
    <property type="entry name" value="RNaseH_sf"/>
</dbReference>
<comment type="caution">
    <text evidence="1">The sequence shown here is derived from an EMBL/GenBank/DDBJ whole genome shotgun (WGS) entry which is preliminary data.</text>
</comment>